<evidence type="ECO:0000313" key="3">
    <source>
        <dbReference type="Proteomes" id="UP000023152"/>
    </source>
</evidence>
<keyword evidence="1" id="KW-0812">Transmembrane</keyword>
<reference evidence="2 3" key="1">
    <citation type="journal article" date="2013" name="Curr. Biol.">
        <title>The Genome of the Foraminiferan Reticulomyxa filosa.</title>
        <authorList>
            <person name="Glockner G."/>
            <person name="Hulsmann N."/>
            <person name="Schleicher M."/>
            <person name="Noegel A.A."/>
            <person name="Eichinger L."/>
            <person name="Gallinger C."/>
            <person name="Pawlowski J."/>
            <person name="Sierra R."/>
            <person name="Euteneuer U."/>
            <person name="Pillet L."/>
            <person name="Moustafa A."/>
            <person name="Platzer M."/>
            <person name="Groth M."/>
            <person name="Szafranski K."/>
            <person name="Schliwa M."/>
        </authorList>
    </citation>
    <scope>NUCLEOTIDE SEQUENCE [LARGE SCALE GENOMIC DNA]</scope>
</reference>
<keyword evidence="3" id="KW-1185">Reference proteome</keyword>
<evidence type="ECO:0000313" key="2">
    <source>
        <dbReference type="EMBL" id="ETO09343.1"/>
    </source>
</evidence>
<organism evidence="2 3">
    <name type="scientific">Reticulomyxa filosa</name>
    <dbReference type="NCBI Taxonomy" id="46433"/>
    <lineage>
        <taxon>Eukaryota</taxon>
        <taxon>Sar</taxon>
        <taxon>Rhizaria</taxon>
        <taxon>Retaria</taxon>
        <taxon>Foraminifera</taxon>
        <taxon>Monothalamids</taxon>
        <taxon>Reticulomyxidae</taxon>
        <taxon>Reticulomyxa</taxon>
    </lineage>
</organism>
<dbReference type="EMBL" id="ASPP01024126">
    <property type="protein sequence ID" value="ETO09343.1"/>
    <property type="molecule type" value="Genomic_DNA"/>
</dbReference>
<feature type="transmembrane region" description="Helical" evidence="1">
    <location>
        <begin position="316"/>
        <end position="335"/>
    </location>
</feature>
<evidence type="ECO:0000256" key="1">
    <source>
        <dbReference type="SAM" id="Phobius"/>
    </source>
</evidence>
<comment type="caution">
    <text evidence="2">The sequence shown here is derived from an EMBL/GenBank/DDBJ whole genome shotgun (WGS) entry which is preliminary data.</text>
</comment>
<keyword evidence="1" id="KW-0472">Membrane</keyword>
<protein>
    <submittedName>
        <fullName evidence="2">Uncharacterized protein</fullName>
    </submittedName>
</protein>
<name>X6M5S6_RETFI</name>
<accession>X6M5S6</accession>
<proteinExistence type="predicted"/>
<feature type="transmembrane region" description="Helical" evidence="1">
    <location>
        <begin position="45"/>
        <end position="63"/>
    </location>
</feature>
<feature type="transmembrane region" description="Helical" evidence="1">
    <location>
        <begin position="355"/>
        <end position="373"/>
    </location>
</feature>
<feature type="transmembrane region" description="Helical" evidence="1">
    <location>
        <begin position="109"/>
        <end position="126"/>
    </location>
</feature>
<feature type="transmembrane region" description="Helical" evidence="1">
    <location>
        <begin position="147"/>
        <end position="165"/>
    </location>
</feature>
<keyword evidence="1" id="KW-1133">Transmembrane helix</keyword>
<dbReference type="AlphaFoldDB" id="X6M5S6"/>
<sequence>METLHLESEGVQFSYEESVLTSKTAKFVCETELSKCYVFTKGSRFTFFLTFMFKLFYFISVPLTNPDTYRCQLARMYCFKSGSSAEDGLNEVCSNDSELSLRNECVQEYFVPLFLILRPFVAMLHVNTMCLMCETKPSSHESHFSNLANHFNIWVVVSIFVVTMVCDLSSSNGISIISSQRGSDLWTLFLLIVLLCQILCIRKLKQTTDSMSHIPNNNSNNDDDDDDDGEHQENWKIPFFFGFALYVMSFVSLMLSFVGAEKSAWDTIHTYDREIVILLFNFSQIVMGYYLRILVQTDDGVRMLSDEKHVYTRLLLKWNCMLAIVNLLHFFIFEYNHFTEFIEYGTNSEEWNDSLTYSFAFFFSVLDFQLWTLEIFAPWMYPKVHDEMPHAAESRFSVARAYTRNL</sequence>
<feature type="transmembrane region" description="Helical" evidence="1">
    <location>
        <begin position="239"/>
        <end position="260"/>
    </location>
</feature>
<gene>
    <name evidence="2" type="ORF">RFI_28033</name>
</gene>
<dbReference type="Proteomes" id="UP000023152">
    <property type="component" value="Unassembled WGS sequence"/>
</dbReference>
<feature type="transmembrane region" description="Helical" evidence="1">
    <location>
        <begin position="275"/>
        <end position="295"/>
    </location>
</feature>
<feature type="transmembrane region" description="Helical" evidence="1">
    <location>
        <begin position="185"/>
        <end position="201"/>
    </location>
</feature>